<dbReference type="CDD" id="cd20691">
    <property type="entry name" value="CdiI_EC536-like"/>
    <property type="match status" value="1"/>
</dbReference>
<dbReference type="InterPro" id="IPR040547">
    <property type="entry name" value="CdiI"/>
</dbReference>
<protein>
    <submittedName>
        <fullName evidence="1">Contact-dependent growth inhibition system immunity protein</fullName>
    </submittedName>
</protein>
<reference evidence="1 2" key="1">
    <citation type="submission" date="2024-10" db="EMBL/GenBank/DDBJ databases">
        <title>The Natural Products Discovery Center: Release of the First 8490 Sequenced Strains for Exploring Actinobacteria Biosynthetic Diversity.</title>
        <authorList>
            <person name="Kalkreuter E."/>
            <person name="Kautsar S.A."/>
            <person name="Yang D."/>
            <person name="Bader C.D."/>
            <person name="Teijaro C.N."/>
            <person name="Fluegel L."/>
            <person name="Davis C.M."/>
            <person name="Simpson J.R."/>
            <person name="Lauterbach L."/>
            <person name="Steele A.D."/>
            <person name="Gui C."/>
            <person name="Meng S."/>
            <person name="Li G."/>
            <person name="Viehrig K."/>
            <person name="Ye F."/>
            <person name="Su P."/>
            <person name="Kiefer A.F."/>
            <person name="Nichols A."/>
            <person name="Cepeda A.J."/>
            <person name="Yan W."/>
            <person name="Fan B."/>
            <person name="Jiang Y."/>
            <person name="Adhikari A."/>
            <person name="Zheng C.-J."/>
            <person name="Schuster L."/>
            <person name="Cowan T.M."/>
            <person name="Smanski M.J."/>
            <person name="Chevrette M.G."/>
            <person name="De Carvalho L.P.S."/>
            <person name="Shen B."/>
        </authorList>
    </citation>
    <scope>NUCLEOTIDE SEQUENCE [LARGE SCALE GENOMIC DNA]</scope>
    <source>
        <strain evidence="1 2">NPDC001867</strain>
    </source>
</reference>
<dbReference type="RefSeq" id="WP_218018704.1">
    <property type="nucleotide sequence ID" value="NZ_JADLPS010000003.1"/>
</dbReference>
<name>A0ABW6TIE4_9NOCA</name>
<keyword evidence="2" id="KW-1185">Reference proteome</keyword>
<evidence type="ECO:0000313" key="2">
    <source>
        <dbReference type="Proteomes" id="UP001602089"/>
    </source>
</evidence>
<gene>
    <name evidence="1" type="ORF">ACFYY5_16605</name>
</gene>
<sequence length="245" mass="27098">MRSSVDDASVISELITEFWVATERGIPREMAALMCAEEAEQFLDDVSDPDYAGPPVDPIGAPAFEVSGIRVYGDVALARITHAPDNVAVLFFRHEAGRWTVCADADEDLSVEQFEDDVWPALPADATALMRTVDELRRKPIGDLTVEDMRCLLRQRGGVGVLLPRVLARLNWDPLLAGDLFPGDLLVATLRVDREHWAQDPVALIRIRHIVDTVRDLGDLTQHGAPHEEIWSAVTDFLADLPGED</sequence>
<proteinExistence type="predicted"/>
<evidence type="ECO:0000313" key="1">
    <source>
        <dbReference type="EMBL" id="MFF4024458.1"/>
    </source>
</evidence>
<comment type="caution">
    <text evidence="1">The sequence shown here is derived from an EMBL/GenBank/DDBJ whole genome shotgun (WGS) entry which is preliminary data.</text>
</comment>
<dbReference type="Pfam" id="PF18616">
    <property type="entry name" value="CdiI_3"/>
    <property type="match status" value="1"/>
</dbReference>
<accession>A0ABW6TIE4</accession>
<organism evidence="1 2">
    <name type="scientific">Nocardia elegans</name>
    <dbReference type="NCBI Taxonomy" id="300029"/>
    <lineage>
        <taxon>Bacteria</taxon>
        <taxon>Bacillati</taxon>
        <taxon>Actinomycetota</taxon>
        <taxon>Actinomycetes</taxon>
        <taxon>Mycobacteriales</taxon>
        <taxon>Nocardiaceae</taxon>
        <taxon>Nocardia</taxon>
    </lineage>
</organism>
<dbReference type="Proteomes" id="UP001602089">
    <property type="component" value="Unassembled WGS sequence"/>
</dbReference>
<dbReference type="EMBL" id="JBIATK010000005">
    <property type="protein sequence ID" value="MFF4024458.1"/>
    <property type="molecule type" value="Genomic_DNA"/>
</dbReference>